<reference evidence="1" key="1">
    <citation type="submission" date="2016-12" db="EMBL/GenBank/DDBJ databases">
        <title>Analysis of the Molecular Diversity Among Cronobacter Species Isolated from Filth Flies Using a Pan Genomic DNA Microarray.</title>
        <authorList>
            <person name="Pava-Ripoll M."/>
            <person name="Tall B."/>
            <person name="Farber J."/>
            <person name="Fanning S."/>
            <person name="Lehner A."/>
            <person name="Stephan R."/>
            <person name="Pagotto F."/>
            <person name="Iverson C."/>
            <person name="Ziobro G."/>
            <person name="Miller A."/>
            <person name="Pearson R."/>
            <person name="Yan Q."/>
            <person name="Kim M."/>
            <person name="Jeong S."/>
            <person name="Park J."/>
            <person name="Jun S."/>
            <person name="Choi H."/>
            <person name="Chung T."/>
            <person name="Yoo Y."/>
            <person name="Park E."/>
            <person name="Hwang S."/>
            <person name="Lee B."/>
            <person name="Sathyamoorthy V."/>
            <person name="Carter L."/>
            <person name="Mammel M."/>
            <person name="Jackson S."/>
            <person name="Kothary M."/>
            <person name="Patel I."/>
            <person name="Grim C."/>
            <person name="Gopinath G."/>
            <person name="Gangiredla J."/>
            <person name="Chase H."/>
        </authorList>
    </citation>
    <scope>NUCLEOTIDE SEQUENCE [LARGE SCALE GENOMIC DNA]</scope>
    <source>
        <strain evidence="1">MOD1-Sh41s</strain>
    </source>
</reference>
<protein>
    <recommendedName>
        <fullName evidence="2">DUF2867 domain-containing protein</fullName>
    </recommendedName>
</protein>
<accession>A0A2T7B4X1</accession>
<dbReference type="EMBL" id="MSAG01000017">
    <property type="protein sequence ID" value="PUX22081.1"/>
    <property type="molecule type" value="Genomic_DNA"/>
</dbReference>
<dbReference type="OrthoDB" id="5464833at2"/>
<name>A0A2T7B4X1_9ENTR</name>
<sequence length="198" mass="22328">MFRAGFVTKKALAEWQDIPSFLPVFQFHEKHSAVIRTSYPNKILPCIAEFDMHQDPVIRALMSVRQLPQRCRSNSSGNAGGDFGLHSFTPLRSSASELCFGLRGQFWRADFGLETVPDVAAYETAVKAGSAKLLLRYRVRPLAEGAHELSTETFIYCPDGPTRRKMALYWLAIRAGSGLIRQRTLKSVQLKLERESNH</sequence>
<dbReference type="AlphaFoldDB" id="A0A2T7B4X1"/>
<proteinExistence type="predicted"/>
<comment type="caution">
    <text evidence="1">The sequence shown here is derived from an EMBL/GenBank/DDBJ whole genome shotgun (WGS) entry which is preliminary data.</text>
</comment>
<evidence type="ECO:0000313" key="1">
    <source>
        <dbReference type="EMBL" id="PUX22081.1"/>
    </source>
</evidence>
<dbReference type="RefSeq" id="WP_075198521.1">
    <property type="nucleotide sequence ID" value="NZ_CP187984.1"/>
</dbReference>
<organism evidence="1">
    <name type="scientific">Cronobacter turicensis</name>
    <dbReference type="NCBI Taxonomy" id="413502"/>
    <lineage>
        <taxon>Bacteria</taxon>
        <taxon>Pseudomonadati</taxon>
        <taxon>Pseudomonadota</taxon>
        <taxon>Gammaproteobacteria</taxon>
        <taxon>Enterobacterales</taxon>
        <taxon>Enterobacteriaceae</taxon>
        <taxon>Cronobacter</taxon>
    </lineage>
</organism>
<evidence type="ECO:0008006" key="2">
    <source>
        <dbReference type="Google" id="ProtNLM"/>
    </source>
</evidence>
<gene>
    <name evidence="1" type="ORF">BS411_11210</name>
</gene>